<dbReference type="KEGG" id="flt:Sv326_1144"/>
<gene>
    <name evidence="7" type="ORF">Sv326_1144</name>
</gene>
<evidence type="ECO:0000256" key="4">
    <source>
        <dbReference type="ARBA" id="ARBA00023136"/>
    </source>
</evidence>
<dbReference type="InterPro" id="IPR006685">
    <property type="entry name" value="MscS_channel_2nd"/>
</dbReference>
<dbReference type="InterPro" id="IPR023408">
    <property type="entry name" value="MscS_beta-dom_sf"/>
</dbReference>
<dbReference type="Proteomes" id="UP000510821">
    <property type="component" value="Chromosome"/>
</dbReference>
<dbReference type="GO" id="GO:0008381">
    <property type="term" value="F:mechanosensitive monoatomic ion channel activity"/>
    <property type="evidence" value="ECO:0007669"/>
    <property type="project" value="InterPro"/>
</dbReference>
<name>A0A7D6BCR7_FERL1</name>
<reference evidence="8" key="1">
    <citation type="submission" date="2020-07" db="EMBL/GenBank/DDBJ databases">
        <title>Metabolic diversity and evolutionary history of the archaeal phylum ###Micrarchaeota### uncovered from a freshwater lake metagenome.</title>
        <authorList>
            <person name="Kadnikov V.V."/>
            <person name="Savvichev A.S."/>
            <person name="Mardanov A.V."/>
            <person name="Beletsky A.V."/>
            <person name="Chupakov A.V."/>
            <person name="Kokryatskaya N.M."/>
            <person name="Pimenov N.V."/>
            <person name="Ravin N.V."/>
        </authorList>
    </citation>
    <scope>NUCLEOTIDE SEQUENCE [LARGE SCALE GENOMIC DNA]</scope>
</reference>
<evidence type="ECO:0000313" key="7">
    <source>
        <dbReference type="EMBL" id="QLJ53319.1"/>
    </source>
</evidence>
<organism evidence="7 8">
    <name type="scientific">Fermentimicrarchaeum limneticum</name>
    <dbReference type="NCBI Taxonomy" id="2795018"/>
    <lineage>
        <taxon>Archaea</taxon>
        <taxon>Candidatus Micrarchaeota</taxon>
        <taxon>Candidatus Fermentimicrarchaeales</taxon>
        <taxon>Candidatus Fermentimicrarchaeaceae</taxon>
        <taxon>Candidatus Fermentimicrarchaeum</taxon>
    </lineage>
</organism>
<keyword evidence="4 5" id="KW-0472">Membrane</keyword>
<protein>
    <submittedName>
        <fullName evidence="7">Mechanosensitive ion channel</fullName>
    </submittedName>
</protein>
<dbReference type="InterPro" id="IPR010920">
    <property type="entry name" value="LSM_dom_sf"/>
</dbReference>
<dbReference type="Pfam" id="PF00924">
    <property type="entry name" value="MS_channel_2nd"/>
    <property type="match status" value="1"/>
</dbReference>
<evidence type="ECO:0000259" key="6">
    <source>
        <dbReference type="Pfam" id="PF00924"/>
    </source>
</evidence>
<dbReference type="PANTHER" id="PTHR30221">
    <property type="entry name" value="SMALL-CONDUCTANCE MECHANOSENSITIVE CHANNEL"/>
    <property type="match status" value="1"/>
</dbReference>
<accession>A0A7D6BCR7</accession>
<feature type="domain" description="Mechanosensitive ion channel MscS" evidence="6">
    <location>
        <begin position="120"/>
        <end position="194"/>
    </location>
</feature>
<dbReference type="SUPFAM" id="SSF50182">
    <property type="entry name" value="Sm-like ribonucleoproteins"/>
    <property type="match status" value="1"/>
</dbReference>
<dbReference type="AlphaFoldDB" id="A0A7D6BCR7"/>
<keyword evidence="2 5" id="KW-0812">Transmembrane</keyword>
<sequence>MLTLLLYIAFIYIIVYALPLAETWLGVPKEFTLLIDKVVATFVIVISAFVFLAIIEGWVRSHFKLSEDEARYISSIIRYILGGLALLFIGFLFIGDTTSLTLFSGLVGAGLAITLQPTMLNIIGWIAIVVSKLYKIGDRVFIGDSMWGALGDISDINLLFTRINELDRKSWQETGGFVSLPNRIVLEKSVINYTAESPFIWDETSFRISHGSDYELAKKIAEKAVNEVVGEKMKDAAKFLASRKYKLKIRDIKEEPIAYLSMEGGAIRVAVRYLVSARKKRQAEARITEKILEGIGKNQRRIKVVG</sequence>
<feature type="transmembrane region" description="Helical" evidence="5">
    <location>
        <begin position="33"/>
        <end position="55"/>
    </location>
</feature>
<feature type="transmembrane region" description="Helical" evidence="5">
    <location>
        <begin position="76"/>
        <end position="94"/>
    </location>
</feature>
<dbReference type="EMBL" id="CP058998">
    <property type="protein sequence ID" value="QLJ53319.1"/>
    <property type="molecule type" value="Genomic_DNA"/>
</dbReference>
<evidence type="ECO:0000256" key="1">
    <source>
        <dbReference type="ARBA" id="ARBA00004370"/>
    </source>
</evidence>
<dbReference type="InterPro" id="IPR045275">
    <property type="entry name" value="MscS_archaea/bacteria_type"/>
</dbReference>
<feature type="transmembrane region" description="Helical" evidence="5">
    <location>
        <begin position="106"/>
        <end position="130"/>
    </location>
</feature>
<evidence type="ECO:0000256" key="3">
    <source>
        <dbReference type="ARBA" id="ARBA00022989"/>
    </source>
</evidence>
<evidence type="ECO:0000313" key="8">
    <source>
        <dbReference type="Proteomes" id="UP000510821"/>
    </source>
</evidence>
<proteinExistence type="predicted"/>
<evidence type="ECO:0000256" key="5">
    <source>
        <dbReference type="SAM" id="Phobius"/>
    </source>
</evidence>
<keyword evidence="3 5" id="KW-1133">Transmembrane helix</keyword>
<dbReference type="Gene3D" id="2.30.30.60">
    <property type="match status" value="1"/>
</dbReference>
<comment type="subcellular location">
    <subcellularLocation>
        <location evidence="1">Membrane</location>
    </subcellularLocation>
</comment>
<evidence type="ECO:0000256" key="2">
    <source>
        <dbReference type="ARBA" id="ARBA00022692"/>
    </source>
</evidence>
<dbReference type="GO" id="GO:0016020">
    <property type="term" value="C:membrane"/>
    <property type="evidence" value="ECO:0007669"/>
    <property type="project" value="UniProtKB-SubCell"/>
</dbReference>
<dbReference type="PANTHER" id="PTHR30221:SF1">
    <property type="entry name" value="SMALL-CONDUCTANCE MECHANOSENSITIVE CHANNEL"/>
    <property type="match status" value="1"/>
</dbReference>